<accession>A0A8R1YZ72</accession>
<dbReference type="EnsemblMetazoa" id="PPA42056.1">
    <property type="protein sequence ID" value="PPA42056.1"/>
    <property type="gene ID" value="WBGene00280425"/>
</dbReference>
<dbReference type="Proteomes" id="UP000005239">
    <property type="component" value="Unassembled WGS sequence"/>
</dbReference>
<dbReference type="AlphaFoldDB" id="A0A2A6C093"/>
<name>A0A2A6C093_PRIPA</name>
<evidence type="ECO:0000313" key="1">
    <source>
        <dbReference type="EnsemblMetazoa" id="PPA42056.1"/>
    </source>
</evidence>
<accession>A0A2A6C093</accession>
<reference evidence="2" key="1">
    <citation type="journal article" date="2008" name="Nat. Genet.">
        <title>The Pristionchus pacificus genome provides a unique perspective on nematode lifestyle and parasitism.</title>
        <authorList>
            <person name="Dieterich C."/>
            <person name="Clifton S.W."/>
            <person name="Schuster L.N."/>
            <person name="Chinwalla A."/>
            <person name="Delehaunty K."/>
            <person name="Dinkelacker I."/>
            <person name="Fulton L."/>
            <person name="Fulton R."/>
            <person name="Godfrey J."/>
            <person name="Minx P."/>
            <person name="Mitreva M."/>
            <person name="Roeseler W."/>
            <person name="Tian H."/>
            <person name="Witte H."/>
            <person name="Yang S.P."/>
            <person name="Wilson R.K."/>
            <person name="Sommer R.J."/>
        </authorList>
    </citation>
    <scope>NUCLEOTIDE SEQUENCE [LARGE SCALE GENOMIC DNA]</scope>
    <source>
        <strain evidence="2">PS312</strain>
    </source>
</reference>
<keyword evidence="2" id="KW-1185">Reference proteome</keyword>
<protein>
    <submittedName>
        <fullName evidence="1">Uncharacterized protein</fullName>
    </submittedName>
</protein>
<sequence length="199" mass="23128">MALYFLSLPQRVIINICHFADNETLLLLREVCNQTKDAVDTLANRCNTTINRCIIYSSHVSNSKLDSLIINSLNFEIREAVSEFFDRASIDGVCVWPFPNEVLDLSYWIRKISEWKARNVSIKNITRNKESYGYILHLAEILPNFLAIEMEEQLNSSISLPFIREILTRQVRHLSLPQESLSLDEIEKITELFHHFGKK</sequence>
<evidence type="ECO:0000313" key="2">
    <source>
        <dbReference type="Proteomes" id="UP000005239"/>
    </source>
</evidence>
<gene>
    <name evidence="1" type="primary">WBGene00280425</name>
</gene>
<proteinExistence type="predicted"/>
<organism evidence="1 2">
    <name type="scientific">Pristionchus pacificus</name>
    <name type="common">Parasitic nematode worm</name>
    <dbReference type="NCBI Taxonomy" id="54126"/>
    <lineage>
        <taxon>Eukaryota</taxon>
        <taxon>Metazoa</taxon>
        <taxon>Ecdysozoa</taxon>
        <taxon>Nematoda</taxon>
        <taxon>Chromadorea</taxon>
        <taxon>Rhabditida</taxon>
        <taxon>Rhabditina</taxon>
        <taxon>Diplogasteromorpha</taxon>
        <taxon>Diplogasteroidea</taxon>
        <taxon>Neodiplogasteridae</taxon>
        <taxon>Pristionchus</taxon>
    </lineage>
</organism>
<reference evidence="1" key="2">
    <citation type="submission" date="2022-06" db="UniProtKB">
        <authorList>
            <consortium name="EnsemblMetazoa"/>
        </authorList>
    </citation>
    <scope>IDENTIFICATION</scope>
    <source>
        <strain evidence="1">PS312</strain>
    </source>
</reference>